<accession>M5XF51</accession>
<evidence type="ECO:0000313" key="2">
    <source>
        <dbReference type="Proteomes" id="UP000006882"/>
    </source>
</evidence>
<sequence length="66" mass="7704">MSPSSHKISHILLSVTYFTKLMYLSEFVYEIISAYILSKNIYPKYQGSSKFTIKKKKPKQNKIKGK</sequence>
<dbReference type="Proteomes" id="UP000006882">
    <property type="component" value="Chromosome G1"/>
</dbReference>
<organism evidence="1 2">
    <name type="scientific">Prunus persica</name>
    <name type="common">Peach</name>
    <name type="synonym">Amygdalus persica</name>
    <dbReference type="NCBI Taxonomy" id="3760"/>
    <lineage>
        <taxon>Eukaryota</taxon>
        <taxon>Viridiplantae</taxon>
        <taxon>Streptophyta</taxon>
        <taxon>Embryophyta</taxon>
        <taxon>Tracheophyta</taxon>
        <taxon>Spermatophyta</taxon>
        <taxon>Magnoliopsida</taxon>
        <taxon>eudicotyledons</taxon>
        <taxon>Gunneridae</taxon>
        <taxon>Pentapetalae</taxon>
        <taxon>rosids</taxon>
        <taxon>fabids</taxon>
        <taxon>Rosales</taxon>
        <taxon>Rosaceae</taxon>
        <taxon>Amygdaloideae</taxon>
        <taxon>Amygdaleae</taxon>
        <taxon>Prunus</taxon>
    </lineage>
</organism>
<dbReference type="EMBL" id="CM007651">
    <property type="protein sequence ID" value="ONI35510.1"/>
    <property type="molecule type" value="Genomic_DNA"/>
</dbReference>
<name>M5XF51_PRUPE</name>
<dbReference type="AlphaFoldDB" id="M5XF51"/>
<reference evidence="1 2" key="1">
    <citation type="journal article" date="2013" name="Nat. Genet.">
        <title>The high-quality draft genome of peach (Prunus persica) identifies unique patterns of genetic diversity, domestication and genome evolution.</title>
        <authorList>
            <consortium name="International Peach Genome Initiative"/>
            <person name="Verde I."/>
            <person name="Abbott A.G."/>
            <person name="Scalabrin S."/>
            <person name="Jung S."/>
            <person name="Shu S."/>
            <person name="Marroni F."/>
            <person name="Zhebentyayeva T."/>
            <person name="Dettori M.T."/>
            <person name="Grimwood J."/>
            <person name="Cattonaro F."/>
            <person name="Zuccolo A."/>
            <person name="Rossini L."/>
            <person name="Jenkins J."/>
            <person name="Vendramin E."/>
            <person name="Meisel L.A."/>
            <person name="Decroocq V."/>
            <person name="Sosinski B."/>
            <person name="Prochnik S."/>
            <person name="Mitros T."/>
            <person name="Policriti A."/>
            <person name="Cipriani G."/>
            <person name="Dondini L."/>
            <person name="Ficklin S."/>
            <person name="Goodstein D.M."/>
            <person name="Xuan P."/>
            <person name="Del Fabbro C."/>
            <person name="Aramini V."/>
            <person name="Copetti D."/>
            <person name="Gonzalez S."/>
            <person name="Horner D.S."/>
            <person name="Falchi R."/>
            <person name="Lucas S."/>
            <person name="Mica E."/>
            <person name="Maldonado J."/>
            <person name="Lazzari B."/>
            <person name="Bielenberg D."/>
            <person name="Pirona R."/>
            <person name="Miculan M."/>
            <person name="Barakat A."/>
            <person name="Testolin R."/>
            <person name="Stella A."/>
            <person name="Tartarini S."/>
            <person name="Tonutti P."/>
            <person name="Arus P."/>
            <person name="Orellana A."/>
            <person name="Wells C."/>
            <person name="Main D."/>
            <person name="Vizzotto G."/>
            <person name="Silva H."/>
            <person name="Salamini F."/>
            <person name="Schmutz J."/>
            <person name="Morgante M."/>
            <person name="Rokhsar D.S."/>
        </authorList>
    </citation>
    <scope>NUCLEOTIDE SEQUENCE [LARGE SCALE GENOMIC DNA]</scope>
    <source>
        <strain evidence="2">cv. Nemared</strain>
    </source>
</reference>
<dbReference type="Gramene" id="ONI35510">
    <property type="protein sequence ID" value="ONI35510"/>
    <property type="gene ID" value="PRUPE_1G540300"/>
</dbReference>
<gene>
    <name evidence="1" type="ORF">PRUPE_1G540300</name>
</gene>
<proteinExistence type="predicted"/>
<dbReference type="HOGENOM" id="CLU_2835994_0_0_1"/>
<protein>
    <submittedName>
        <fullName evidence="1">Uncharacterized protein</fullName>
    </submittedName>
</protein>
<evidence type="ECO:0000313" key="1">
    <source>
        <dbReference type="EMBL" id="ONI35510.1"/>
    </source>
</evidence>
<keyword evidence="2" id="KW-1185">Reference proteome</keyword>